<dbReference type="RefSeq" id="XP_022258704.1">
    <property type="nucleotide sequence ID" value="XM_022402996.1"/>
</dbReference>
<reference evidence="3" key="1">
    <citation type="submission" date="2025-08" db="UniProtKB">
        <authorList>
            <consortium name="RefSeq"/>
        </authorList>
    </citation>
    <scope>IDENTIFICATION</scope>
    <source>
        <tissue evidence="3">Muscle</tissue>
    </source>
</reference>
<name>A0ABM1TS48_LIMPO</name>
<feature type="chain" id="PRO_5046810901" evidence="1">
    <location>
        <begin position="22"/>
        <end position="146"/>
    </location>
</feature>
<keyword evidence="2" id="KW-1185">Reference proteome</keyword>
<dbReference type="GeneID" id="111089837"/>
<evidence type="ECO:0000313" key="3">
    <source>
        <dbReference type="RefSeq" id="XP_022258704.1"/>
    </source>
</evidence>
<feature type="signal peptide" evidence="1">
    <location>
        <begin position="1"/>
        <end position="21"/>
    </location>
</feature>
<gene>
    <name evidence="3" type="primary">LOC111089837</name>
</gene>
<evidence type="ECO:0000313" key="2">
    <source>
        <dbReference type="Proteomes" id="UP000694941"/>
    </source>
</evidence>
<sequence>MRTVSRVIVLVFYLVMATALATNALDCRRFVFAPICRGISAKRSEMSSLGYSRSPTASTSHEVDELIQSGVDAKSYDDDEGWDTEMNDLLTQKLDETMPNIKLPDIKQQRHLVNKRKLYVLLDKLGRIYADYNPVRQILADGIKRI</sequence>
<protein>
    <submittedName>
        <fullName evidence="3">Uncharacterized protein LOC111089837</fullName>
    </submittedName>
</protein>
<keyword evidence="1" id="KW-0732">Signal</keyword>
<organism evidence="2 3">
    <name type="scientific">Limulus polyphemus</name>
    <name type="common">Atlantic horseshoe crab</name>
    <dbReference type="NCBI Taxonomy" id="6850"/>
    <lineage>
        <taxon>Eukaryota</taxon>
        <taxon>Metazoa</taxon>
        <taxon>Ecdysozoa</taxon>
        <taxon>Arthropoda</taxon>
        <taxon>Chelicerata</taxon>
        <taxon>Merostomata</taxon>
        <taxon>Xiphosura</taxon>
        <taxon>Limulidae</taxon>
        <taxon>Limulus</taxon>
    </lineage>
</organism>
<proteinExistence type="predicted"/>
<accession>A0ABM1TS48</accession>
<dbReference type="Proteomes" id="UP000694941">
    <property type="component" value="Unplaced"/>
</dbReference>
<evidence type="ECO:0000256" key="1">
    <source>
        <dbReference type="SAM" id="SignalP"/>
    </source>
</evidence>